<name>A0ABD3NVN9_9STRA</name>
<dbReference type="CDD" id="cd18787">
    <property type="entry name" value="SF2_C_DEAD"/>
    <property type="match status" value="1"/>
</dbReference>
<reference evidence="12 13" key="1">
    <citation type="submission" date="2024-10" db="EMBL/GenBank/DDBJ databases">
        <title>Updated reference genomes for cyclostephanoid diatoms.</title>
        <authorList>
            <person name="Roberts W.R."/>
            <person name="Alverson A.J."/>
        </authorList>
    </citation>
    <scope>NUCLEOTIDE SEQUENCE [LARGE SCALE GENOMIC DNA]</scope>
    <source>
        <strain evidence="12 13">AJA010-31</strain>
    </source>
</reference>
<comment type="similarity">
    <text evidence="7">Belongs to the DEAD box helicase family. DDX56/DBP9 subfamily.</text>
</comment>
<dbReference type="PANTHER" id="PTHR47959">
    <property type="entry name" value="ATP-DEPENDENT RNA HELICASE RHLE-RELATED"/>
    <property type="match status" value="1"/>
</dbReference>
<dbReference type="SMART" id="SM00490">
    <property type="entry name" value="HELICc"/>
    <property type="match status" value="1"/>
</dbReference>
<feature type="domain" description="Helicase ATP-binding" evidence="10">
    <location>
        <begin position="46"/>
        <end position="245"/>
    </location>
</feature>
<evidence type="ECO:0000256" key="1">
    <source>
        <dbReference type="ARBA" id="ARBA00012552"/>
    </source>
</evidence>
<dbReference type="GO" id="GO:0003724">
    <property type="term" value="F:RNA helicase activity"/>
    <property type="evidence" value="ECO:0007669"/>
    <property type="project" value="UniProtKB-EC"/>
</dbReference>
<evidence type="ECO:0000256" key="9">
    <source>
        <dbReference type="SAM" id="MobiDB-lite"/>
    </source>
</evidence>
<accession>A0ABD3NVN9</accession>
<dbReference type="CDD" id="cd17961">
    <property type="entry name" value="DEADc_DDX56"/>
    <property type="match status" value="1"/>
</dbReference>
<evidence type="ECO:0000259" key="10">
    <source>
        <dbReference type="PROSITE" id="PS51192"/>
    </source>
</evidence>
<feature type="region of interest" description="Disordered" evidence="9">
    <location>
        <begin position="354"/>
        <end position="374"/>
    </location>
</feature>
<dbReference type="InterPro" id="IPR001650">
    <property type="entry name" value="Helicase_C-like"/>
</dbReference>
<evidence type="ECO:0000313" key="13">
    <source>
        <dbReference type="Proteomes" id="UP001530400"/>
    </source>
</evidence>
<keyword evidence="2" id="KW-0547">Nucleotide-binding</keyword>
<dbReference type="Pfam" id="PF00271">
    <property type="entry name" value="Helicase_C"/>
    <property type="match status" value="1"/>
</dbReference>
<dbReference type="GO" id="GO:0003723">
    <property type="term" value="F:RNA binding"/>
    <property type="evidence" value="ECO:0007669"/>
    <property type="project" value="UniProtKB-KW"/>
</dbReference>
<dbReference type="Proteomes" id="UP001530400">
    <property type="component" value="Unassembled WGS sequence"/>
</dbReference>
<dbReference type="PROSITE" id="PS51192">
    <property type="entry name" value="HELICASE_ATP_BIND_1"/>
    <property type="match status" value="1"/>
</dbReference>
<dbReference type="InterPro" id="IPR011545">
    <property type="entry name" value="DEAD/DEAH_box_helicase_dom"/>
</dbReference>
<keyword evidence="3" id="KW-0378">Hydrolase</keyword>
<evidence type="ECO:0000256" key="6">
    <source>
        <dbReference type="ARBA" id="ARBA00022884"/>
    </source>
</evidence>
<dbReference type="SUPFAM" id="SSF52540">
    <property type="entry name" value="P-loop containing nucleoside triphosphate hydrolases"/>
    <property type="match status" value="2"/>
</dbReference>
<feature type="compositionally biased region" description="Polar residues" evidence="9">
    <location>
        <begin position="437"/>
        <end position="448"/>
    </location>
</feature>
<dbReference type="EC" id="3.6.4.13" evidence="1"/>
<keyword evidence="6" id="KW-0694">RNA-binding</keyword>
<dbReference type="InterPro" id="IPR027417">
    <property type="entry name" value="P-loop_NTPase"/>
</dbReference>
<dbReference type="AlphaFoldDB" id="A0ABD3NVN9"/>
<evidence type="ECO:0000256" key="3">
    <source>
        <dbReference type="ARBA" id="ARBA00022801"/>
    </source>
</evidence>
<evidence type="ECO:0000256" key="5">
    <source>
        <dbReference type="ARBA" id="ARBA00022840"/>
    </source>
</evidence>
<sequence length="682" mass="75867">MSTSLLDTSTTFPTLCTTLGIDSRIRKSLSRLNYTHPTLVQSKSIPIAIGSGRDLLVRARTGSGKTLAYCIPVLQKVLSYKLLAEERGVQNDDNEEEDKGEGTAVKAVILVPTRELCTQVSAVLQDLTYYCAEHVKVAVLLGGKRSNSASVQQQEAMLRDRPDVVVATPGGLVDHVKGGRLDLKRSVEMLVVDEADLILSFGYSNDITEIMKSLPKTCQGFLMSATLSPELNKLKHVVLHSPAVLKLEEDEGGVDASGGADGYLMQYYLDLPSKDKFLVMYVFLKLGLLKGKGLFFVNTIDGGYRLKLFLEQFHIRSAVLNAELPLRSRLNIIEHFNVGNFDYLIATDDATDMTSQSAKDEKKGKSSKRRKHDGEYGVSRGLDFRGVSFVVNVDLPSTPESYTHRIGRTARGGANGVALTLLDSTNREEAEMLVEIQASQPAKSSSGLASDELKEADGEGGAVPLGQRQPCPLDFDLKEVEGFRYRVEDVSRAVTRVAVRETRAAEVKAEILNSERLQSHFQENPADLQLLQHDRQATHISRVQEHLKHVPKYMLPRGMEVADVSRKKRKKKTRSQRMASRARNKDNDPLQNFDGDVNMDGLAEANEDGDEEDIEEDKFFDGVDEDNDAEVSKDVKNQAFLDMEDEGYGKSTAGRNAWKMKHGKGKFNKKRMQEKHDRLNKW</sequence>
<dbReference type="PANTHER" id="PTHR47959:SF21">
    <property type="entry name" value="DEAD-BOX HELICASE 56"/>
    <property type="match status" value="1"/>
</dbReference>
<feature type="region of interest" description="Disordered" evidence="9">
    <location>
        <begin position="437"/>
        <end position="468"/>
    </location>
</feature>
<protein>
    <recommendedName>
        <fullName evidence="1">RNA helicase</fullName>
        <ecNumber evidence="1">3.6.4.13</ecNumber>
    </recommendedName>
</protein>
<dbReference type="Pfam" id="PF00270">
    <property type="entry name" value="DEAD"/>
    <property type="match status" value="1"/>
</dbReference>
<dbReference type="SMART" id="SM00487">
    <property type="entry name" value="DEXDc"/>
    <property type="match status" value="1"/>
</dbReference>
<keyword evidence="4" id="KW-0347">Helicase</keyword>
<evidence type="ECO:0000256" key="4">
    <source>
        <dbReference type="ARBA" id="ARBA00022806"/>
    </source>
</evidence>
<comment type="caution">
    <text evidence="12">The sequence shown here is derived from an EMBL/GenBank/DDBJ whole genome shotgun (WGS) entry which is preliminary data.</text>
</comment>
<evidence type="ECO:0000259" key="11">
    <source>
        <dbReference type="PROSITE" id="PS51194"/>
    </source>
</evidence>
<evidence type="ECO:0000256" key="2">
    <source>
        <dbReference type="ARBA" id="ARBA00022741"/>
    </source>
</evidence>
<feature type="compositionally biased region" description="Basic residues" evidence="9">
    <location>
        <begin position="658"/>
        <end position="673"/>
    </location>
</feature>
<evidence type="ECO:0000256" key="7">
    <source>
        <dbReference type="ARBA" id="ARBA00038041"/>
    </source>
</evidence>
<gene>
    <name evidence="12" type="ORF">ACHAWO_007448</name>
</gene>
<feature type="compositionally biased region" description="Basic residues" evidence="9">
    <location>
        <begin position="566"/>
        <end position="575"/>
    </location>
</feature>
<dbReference type="InterPro" id="IPR014001">
    <property type="entry name" value="Helicase_ATP-bd"/>
</dbReference>
<dbReference type="InterPro" id="IPR050079">
    <property type="entry name" value="DEAD_box_RNA_helicase"/>
</dbReference>
<dbReference type="PROSITE" id="PS51194">
    <property type="entry name" value="HELICASE_CTER"/>
    <property type="match status" value="1"/>
</dbReference>
<dbReference type="GO" id="GO:0016787">
    <property type="term" value="F:hydrolase activity"/>
    <property type="evidence" value="ECO:0007669"/>
    <property type="project" value="UniProtKB-KW"/>
</dbReference>
<dbReference type="Gene3D" id="3.40.50.300">
    <property type="entry name" value="P-loop containing nucleotide triphosphate hydrolases"/>
    <property type="match status" value="2"/>
</dbReference>
<proteinExistence type="inferred from homology"/>
<evidence type="ECO:0000313" key="12">
    <source>
        <dbReference type="EMBL" id="KAL3780035.1"/>
    </source>
</evidence>
<feature type="region of interest" description="Disordered" evidence="9">
    <location>
        <begin position="647"/>
        <end position="682"/>
    </location>
</feature>
<keyword evidence="5" id="KW-0067">ATP-binding</keyword>
<comment type="catalytic activity">
    <reaction evidence="8">
        <text>ATP + H2O = ADP + phosphate + H(+)</text>
        <dbReference type="Rhea" id="RHEA:13065"/>
        <dbReference type="ChEBI" id="CHEBI:15377"/>
        <dbReference type="ChEBI" id="CHEBI:15378"/>
        <dbReference type="ChEBI" id="CHEBI:30616"/>
        <dbReference type="ChEBI" id="CHEBI:43474"/>
        <dbReference type="ChEBI" id="CHEBI:456216"/>
        <dbReference type="EC" id="3.6.4.13"/>
    </reaction>
</comment>
<feature type="domain" description="Helicase C-terminal" evidence="11">
    <location>
        <begin position="263"/>
        <end position="459"/>
    </location>
</feature>
<evidence type="ECO:0000256" key="8">
    <source>
        <dbReference type="ARBA" id="ARBA00047984"/>
    </source>
</evidence>
<dbReference type="GO" id="GO:0005524">
    <property type="term" value="F:ATP binding"/>
    <property type="evidence" value="ECO:0007669"/>
    <property type="project" value="UniProtKB-KW"/>
</dbReference>
<organism evidence="12 13">
    <name type="scientific">Cyclotella atomus</name>
    <dbReference type="NCBI Taxonomy" id="382360"/>
    <lineage>
        <taxon>Eukaryota</taxon>
        <taxon>Sar</taxon>
        <taxon>Stramenopiles</taxon>
        <taxon>Ochrophyta</taxon>
        <taxon>Bacillariophyta</taxon>
        <taxon>Coscinodiscophyceae</taxon>
        <taxon>Thalassiosirophycidae</taxon>
        <taxon>Stephanodiscales</taxon>
        <taxon>Stephanodiscaceae</taxon>
        <taxon>Cyclotella</taxon>
    </lineage>
</organism>
<feature type="region of interest" description="Disordered" evidence="9">
    <location>
        <begin position="562"/>
        <end position="613"/>
    </location>
</feature>
<dbReference type="EMBL" id="JALLPJ020000908">
    <property type="protein sequence ID" value="KAL3780035.1"/>
    <property type="molecule type" value="Genomic_DNA"/>
</dbReference>
<keyword evidence="13" id="KW-1185">Reference proteome</keyword>